<dbReference type="GeneID" id="105268998"/>
<name>A0A9R1U349_9HYME</name>
<accession>A0A9R1U349</accession>
<proteinExistence type="predicted"/>
<evidence type="ECO:0000313" key="3">
    <source>
        <dbReference type="RefSeq" id="XP_011307256.1"/>
    </source>
</evidence>
<sequence>MFKFRLIFAVFLASGASVRSLNPQNKKLHQEVDRRLREMGQVAHANFSNIIKELDVYRTELVKNIIYDASQNYQKVDRFQQEYVAIITGAAANSPVKLQKRAASAPKPGGCEIDPMADVWHRGQNTNRIITQCVLKYLKSADKAINEVHNAEREFVHKLYDIEVRLEQCNTHHGKLPGGDDLATNCIQKVDVASQELANKVLPQVWEHFQVVEDFYHHDETNVQHCAKEAGIDYFEMRERPELHQHMQLCHHL</sequence>
<dbReference type="Proteomes" id="UP000694866">
    <property type="component" value="Unplaced"/>
</dbReference>
<organism evidence="2 3">
    <name type="scientific">Fopius arisanus</name>
    <dbReference type="NCBI Taxonomy" id="64838"/>
    <lineage>
        <taxon>Eukaryota</taxon>
        <taxon>Metazoa</taxon>
        <taxon>Ecdysozoa</taxon>
        <taxon>Arthropoda</taxon>
        <taxon>Hexapoda</taxon>
        <taxon>Insecta</taxon>
        <taxon>Pterygota</taxon>
        <taxon>Neoptera</taxon>
        <taxon>Endopterygota</taxon>
        <taxon>Hymenoptera</taxon>
        <taxon>Apocrita</taxon>
        <taxon>Ichneumonoidea</taxon>
        <taxon>Braconidae</taxon>
        <taxon>Opiinae</taxon>
        <taxon>Fopius</taxon>
    </lineage>
</organism>
<dbReference type="AlphaFoldDB" id="A0A9R1U349"/>
<feature type="signal peptide" evidence="1">
    <location>
        <begin position="1"/>
        <end position="20"/>
    </location>
</feature>
<dbReference type="KEGG" id="fas:105268998"/>
<keyword evidence="2" id="KW-1185">Reference proteome</keyword>
<reference evidence="3" key="1">
    <citation type="submission" date="2025-08" db="UniProtKB">
        <authorList>
            <consortium name="RefSeq"/>
        </authorList>
    </citation>
    <scope>IDENTIFICATION</scope>
    <source>
        <strain evidence="3">USDA-PBARC FA_bdor</strain>
        <tissue evidence="3">Whole organism</tissue>
    </source>
</reference>
<evidence type="ECO:0000256" key="1">
    <source>
        <dbReference type="SAM" id="SignalP"/>
    </source>
</evidence>
<feature type="chain" id="PRO_5040295089" evidence="1">
    <location>
        <begin position="21"/>
        <end position="253"/>
    </location>
</feature>
<protein>
    <submittedName>
        <fullName evidence="3">Uncharacterized protein</fullName>
    </submittedName>
</protein>
<evidence type="ECO:0000313" key="2">
    <source>
        <dbReference type="Proteomes" id="UP000694866"/>
    </source>
</evidence>
<dbReference type="RefSeq" id="XP_011307256.1">
    <property type="nucleotide sequence ID" value="XM_011308954.1"/>
</dbReference>
<keyword evidence="1" id="KW-0732">Signal</keyword>
<gene>
    <name evidence="3" type="primary">LOC105268998</name>
</gene>